<feature type="domain" description="Thioester" evidence="4">
    <location>
        <begin position="84"/>
        <end position="186"/>
    </location>
</feature>
<dbReference type="NCBIfam" id="NF041528">
    <property type="entry name" value="strep_LAETG"/>
    <property type="match status" value="1"/>
</dbReference>
<dbReference type="AlphaFoldDB" id="A0A0T6LPB8"/>
<comment type="caution">
    <text evidence="5">The sequence shown here is derived from an EMBL/GenBank/DDBJ whole genome shotgun (WGS) entry which is preliminary data.</text>
</comment>
<dbReference type="Pfam" id="PF08341">
    <property type="entry name" value="TED"/>
    <property type="match status" value="1"/>
</dbReference>
<accession>A0A0T6LPB8</accession>
<evidence type="ECO:0000256" key="2">
    <source>
        <dbReference type="SAM" id="Phobius"/>
    </source>
</evidence>
<evidence type="ECO:0000313" key="6">
    <source>
        <dbReference type="Proteomes" id="UP000050867"/>
    </source>
</evidence>
<keyword evidence="2" id="KW-0812">Transmembrane</keyword>
<dbReference type="Gene3D" id="1.10.150.480">
    <property type="match status" value="1"/>
</dbReference>
<dbReference type="RefSeq" id="WP_018383022.1">
    <property type="nucleotide sequence ID" value="NZ_LLZU01000035.1"/>
</dbReference>
<dbReference type="EMBL" id="LLZU01000035">
    <property type="protein sequence ID" value="KRV47888.1"/>
    <property type="molecule type" value="Genomic_DNA"/>
</dbReference>
<feature type="chain" id="PRO_5006670555" evidence="3">
    <location>
        <begin position="36"/>
        <end position="482"/>
    </location>
</feature>
<dbReference type="Proteomes" id="UP000050867">
    <property type="component" value="Unassembled WGS sequence"/>
</dbReference>
<reference evidence="5 6" key="1">
    <citation type="submission" date="2015-10" db="EMBL/GenBank/DDBJ databases">
        <title>Draft genome sequence of pyrrolomycin-producing Streptomyces vitaminophilus.</title>
        <authorList>
            <person name="Graham D.E."/>
            <person name="Mahan K.M."/>
            <person name="Klingeman D.M."/>
            <person name="Hettich R.L."/>
            <person name="Parry R.J."/>
        </authorList>
    </citation>
    <scope>NUCLEOTIDE SEQUENCE [LARGE SCALE GENOMIC DNA]</scope>
    <source>
        <strain evidence="5 6">ATCC 31673</strain>
    </source>
</reference>
<dbReference type="NCBIfam" id="TIGR03934">
    <property type="entry name" value="TQXA_dom"/>
    <property type="match status" value="1"/>
</dbReference>
<keyword evidence="6" id="KW-1185">Reference proteome</keyword>
<evidence type="ECO:0000313" key="5">
    <source>
        <dbReference type="EMBL" id="KRV47888.1"/>
    </source>
</evidence>
<protein>
    <submittedName>
        <fullName evidence="5">Peptidase</fullName>
    </submittedName>
</protein>
<evidence type="ECO:0000259" key="4">
    <source>
        <dbReference type="Pfam" id="PF08341"/>
    </source>
</evidence>
<evidence type="ECO:0000256" key="3">
    <source>
        <dbReference type="SAM" id="SignalP"/>
    </source>
</evidence>
<keyword evidence="2" id="KW-0472">Membrane</keyword>
<sequence length="482" mass="48696">MFRVQRRGGTRLSAVLAASSLAAITAIAAAAPAQAEDNPGGATAVLGGLVKSGKAVIHKDGGEDQKLSAGLFSLSGANGGELTTYCIDIFNPTQAKAEYRETPWDESSLHDNENAGKILWILQNSYPQKSDLAQLSKDAGIDGTISEDEAAAGTQVAIWRFSDNVNVEADDAKAEKLADYLETNAKALEEPKPSLSLSPSAVSGKAGEKLGPIKVATSAGQVNVALNPGAPAGVKVVNKDGQAMSTAKDGEDLYVDVPADAEAGEAGLTVKGSTVIPIGRVFTGFGKSEGSQTQILAGSSEASVEAGASVTWTGADTSGPAPAISTKNNCAEGGVDITVANEGDKEFVFELAGKKYEIGAGKTETVLFPVEEDQAYEIKIAMPDGSEKVFTGMLDCKTDSTNGGATGGSEPSNAPSPASVGGSEGTDTTGTSGSTGNTEGDLAETGSSSSTPVIAGVAVALLVVGGATVFFVRRRKAGTPAA</sequence>
<dbReference type="CDD" id="cd12087">
    <property type="entry name" value="TM_EGFR-like"/>
    <property type="match status" value="1"/>
</dbReference>
<keyword evidence="3" id="KW-0732">Signal</keyword>
<organism evidence="5 6">
    <name type="scientific">Wenjunlia vitaminophila</name>
    <name type="common">Streptomyces vitaminophilus</name>
    <dbReference type="NCBI Taxonomy" id="76728"/>
    <lineage>
        <taxon>Bacteria</taxon>
        <taxon>Bacillati</taxon>
        <taxon>Actinomycetota</taxon>
        <taxon>Actinomycetes</taxon>
        <taxon>Kitasatosporales</taxon>
        <taxon>Streptomycetaceae</taxon>
        <taxon>Wenjunlia</taxon>
    </lineage>
</organism>
<keyword evidence="2" id="KW-1133">Transmembrane helix</keyword>
<dbReference type="eggNOG" id="COG3468">
    <property type="taxonomic scope" value="Bacteria"/>
</dbReference>
<feature type="compositionally biased region" description="Polar residues" evidence="1">
    <location>
        <begin position="400"/>
        <end position="416"/>
    </location>
</feature>
<feature type="transmembrane region" description="Helical" evidence="2">
    <location>
        <begin position="453"/>
        <end position="472"/>
    </location>
</feature>
<feature type="compositionally biased region" description="Low complexity" evidence="1">
    <location>
        <begin position="425"/>
        <end position="440"/>
    </location>
</feature>
<dbReference type="InterPro" id="IPR023849">
    <property type="entry name" value="TQXA_dom"/>
</dbReference>
<dbReference type="OrthoDB" id="2676146at2"/>
<gene>
    <name evidence="5" type="ORF">AQ490_05905</name>
</gene>
<evidence type="ECO:0000256" key="1">
    <source>
        <dbReference type="SAM" id="MobiDB-lite"/>
    </source>
</evidence>
<feature type="signal peptide" evidence="3">
    <location>
        <begin position="1"/>
        <end position="35"/>
    </location>
</feature>
<dbReference type="InterPro" id="IPR013552">
    <property type="entry name" value="Thioester_dom"/>
</dbReference>
<name>A0A0T6LPB8_WENVI</name>
<dbReference type="NCBIfam" id="TIGR01167">
    <property type="entry name" value="LPXTG_anchor"/>
    <property type="match status" value="1"/>
</dbReference>
<proteinExistence type="predicted"/>
<dbReference type="STRING" id="76728.AQ490_05905"/>
<feature type="region of interest" description="Disordered" evidence="1">
    <location>
        <begin position="400"/>
        <end position="449"/>
    </location>
</feature>